<reference evidence="3" key="1">
    <citation type="submission" date="2018-05" db="EMBL/GenBank/DDBJ databases">
        <authorList>
            <person name="Lanie J.A."/>
            <person name="Ng W.-L."/>
            <person name="Kazmierczak K.M."/>
            <person name="Andrzejewski T.M."/>
            <person name="Davidsen T.M."/>
            <person name="Wayne K.J."/>
            <person name="Tettelin H."/>
            <person name="Glass J.I."/>
            <person name="Rusch D."/>
            <person name="Podicherti R."/>
            <person name="Tsui H.-C.T."/>
            <person name="Winkler M.E."/>
        </authorList>
    </citation>
    <scope>NUCLEOTIDE SEQUENCE</scope>
</reference>
<dbReference type="NCBIfam" id="NF007504">
    <property type="entry name" value="PRK10098.1"/>
    <property type="match status" value="1"/>
</dbReference>
<dbReference type="InterPro" id="IPR003767">
    <property type="entry name" value="Malate/L-lactate_DH-like"/>
</dbReference>
<keyword evidence="2" id="KW-0560">Oxidoreductase</keyword>
<gene>
    <name evidence="3" type="ORF">METZ01_LOCUS21394</name>
</gene>
<accession>A0A381PNM5</accession>
<name>A0A381PNM5_9ZZZZ</name>
<dbReference type="PANTHER" id="PTHR11091:SF0">
    <property type="entry name" value="MALATE DEHYDROGENASE"/>
    <property type="match status" value="1"/>
</dbReference>
<protein>
    <recommendedName>
        <fullName evidence="4">Malate/lactate/ureidoglycolate dehydrogenase</fullName>
    </recommendedName>
</protein>
<evidence type="ECO:0000256" key="2">
    <source>
        <dbReference type="ARBA" id="ARBA00023002"/>
    </source>
</evidence>
<dbReference type="Gene3D" id="1.10.1530.10">
    <property type="match status" value="1"/>
</dbReference>
<evidence type="ECO:0000256" key="1">
    <source>
        <dbReference type="ARBA" id="ARBA00006056"/>
    </source>
</evidence>
<evidence type="ECO:0008006" key="4">
    <source>
        <dbReference type="Google" id="ProtNLM"/>
    </source>
</evidence>
<dbReference type="AlphaFoldDB" id="A0A381PNM5"/>
<dbReference type="Pfam" id="PF02615">
    <property type="entry name" value="Ldh_2"/>
    <property type="match status" value="1"/>
</dbReference>
<dbReference type="InterPro" id="IPR043144">
    <property type="entry name" value="Mal/L-sulf/L-lact_DH-like_ah"/>
</dbReference>
<dbReference type="GO" id="GO:0016491">
    <property type="term" value="F:oxidoreductase activity"/>
    <property type="evidence" value="ECO:0007669"/>
    <property type="project" value="UniProtKB-KW"/>
</dbReference>
<dbReference type="PANTHER" id="PTHR11091">
    <property type="entry name" value="OXIDOREDUCTASE-RELATED"/>
    <property type="match status" value="1"/>
</dbReference>
<dbReference type="SUPFAM" id="SSF89733">
    <property type="entry name" value="L-sulfolactate dehydrogenase-like"/>
    <property type="match status" value="1"/>
</dbReference>
<feature type="non-terminal residue" evidence="3">
    <location>
        <position position="1"/>
    </location>
</feature>
<organism evidence="3">
    <name type="scientific">marine metagenome</name>
    <dbReference type="NCBI Taxonomy" id="408172"/>
    <lineage>
        <taxon>unclassified sequences</taxon>
        <taxon>metagenomes</taxon>
        <taxon>ecological metagenomes</taxon>
    </lineage>
</organism>
<comment type="similarity">
    <text evidence="1">Belongs to the LDH2/MDH2 oxidoreductase family.</text>
</comment>
<dbReference type="InterPro" id="IPR036111">
    <property type="entry name" value="Mal/L-sulfo/L-lacto_DH-like_sf"/>
</dbReference>
<dbReference type="InterPro" id="IPR043143">
    <property type="entry name" value="Mal/L-sulf/L-lact_DH-like_NADP"/>
</dbReference>
<evidence type="ECO:0000313" key="3">
    <source>
        <dbReference type="EMBL" id="SUZ68540.1"/>
    </source>
</evidence>
<dbReference type="EMBL" id="UINC01001039">
    <property type="protein sequence ID" value="SUZ68540.1"/>
    <property type="molecule type" value="Genomic_DNA"/>
</dbReference>
<sequence>VTRHHPDQIRAFISQTCQSLGSQQTEAELVANNLVEANLAGHDSHGVGMLPTYVDGVVNGRLKINVGPAVVVDRGPLVTLDGQAGFGQVNGFETMKIGIERARNHGVAIVGLRNSYHIGRIGHWAEQCAAAGFASLHLVNVIGHPPIVAAYGGADARFGTNPFCAAVPGRDGRPGFLLDMATSIIAAGKARVAANKGEKVPPNTIIDADGNLTDDPNELWYTAQSADRGGALVAFGDHKGSGLAIMCELLAAALLGGETSHPDTPRDGRVINNMLSFIIDPDAVGEAETFLGEIERFREYLLESRLRADCDELLVPGQPEQRARSDRATGFEIDAVTLKQLKACAIRAGMAEADVEDLLDA</sequence>
<dbReference type="Gene3D" id="3.30.1370.60">
    <property type="entry name" value="Hypothetical oxidoreductase yiak, domain 2"/>
    <property type="match status" value="1"/>
</dbReference>
<proteinExistence type="inferred from homology"/>